<evidence type="ECO:0000313" key="2">
    <source>
        <dbReference type="Proteomes" id="UP001597351"/>
    </source>
</evidence>
<protein>
    <submittedName>
        <fullName evidence="1">Uncharacterized protein</fullName>
    </submittedName>
</protein>
<sequence length="91" mass="10503">MLRRDYGEYRDAMRRMVNDVDPIALIKGGAPADEYDPEISELLKWRTVVTLERVHEVFQRAFEMPISDDDARRIAEGIGRVRENFGYAAGD</sequence>
<dbReference type="Gene3D" id="1.10.340.20">
    <property type="entry name" value="Apc36109-like domain"/>
    <property type="match status" value="1"/>
</dbReference>
<name>A0ABW4TKB2_9ACTN</name>
<dbReference type="EMBL" id="JBHUGD010000001">
    <property type="protein sequence ID" value="MFD1945937.1"/>
    <property type="molecule type" value="Genomic_DNA"/>
</dbReference>
<accession>A0ABW4TKB2</accession>
<reference evidence="2" key="1">
    <citation type="journal article" date="2019" name="Int. J. Syst. Evol. Microbiol.">
        <title>The Global Catalogue of Microorganisms (GCM) 10K type strain sequencing project: providing services to taxonomists for standard genome sequencing and annotation.</title>
        <authorList>
            <consortium name="The Broad Institute Genomics Platform"/>
            <consortium name="The Broad Institute Genome Sequencing Center for Infectious Disease"/>
            <person name="Wu L."/>
            <person name="Ma J."/>
        </authorList>
    </citation>
    <scope>NUCLEOTIDE SEQUENCE [LARGE SCALE GENOMIC DNA]</scope>
    <source>
        <strain evidence="2">CGMCC 1.12477</strain>
    </source>
</reference>
<dbReference type="RefSeq" id="WP_343915153.1">
    <property type="nucleotide sequence ID" value="NZ_BAAAJT010000002.1"/>
</dbReference>
<evidence type="ECO:0000313" key="1">
    <source>
        <dbReference type="EMBL" id="MFD1945937.1"/>
    </source>
</evidence>
<organism evidence="1 2">
    <name type="scientific">Nocardioides aestuarii</name>
    <dbReference type="NCBI Taxonomy" id="252231"/>
    <lineage>
        <taxon>Bacteria</taxon>
        <taxon>Bacillati</taxon>
        <taxon>Actinomycetota</taxon>
        <taxon>Actinomycetes</taxon>
        <taxon>Propionibacteriales</taxon>
        <taxon>Nocardioidaceae</taxon>
        <taxon>Nocardioides</taxon>
    </lineage>
</organism>
<keyword evidence="2" id="KW-1185">Reference proteome</keyword>
<dbReference type="Proteomes" id="UP001597351">
    <property type="component" value="Unassembled WGS sequence"/>
</dbReference>
<gene>
    <name evidence="1" type="ORF">ACFSDE_03980</name>
</gene>
<proteinExistence type="predicted"/>
<dbReference type="InterPro" id="IPR023162">
    <property type="entry name" value="Apc36109-like_dom_sf"/>
</dbReference>
<comment type="caution">
    <text evidence="1">The sequence shown here is derived from an EMBL/GenBank/DDBJ whole genome shotgun (WGS) entry which is preliminary data.</text>
</comment>
<dbReference type="SUPFAM" id="SSF116922">
    <property type="entry name" value="YugE-like"/>
    <property type="match status" value="1"/>
</dbReference>